<dbReference type="OrthoDB" id="5616367at2"/>
<feature type="coiled-coil region" evidence="1">
    <location>
        <begin position="26"/>
        <end position="59"/>
    </location>
</feature>
<dbReference type="KEGG" id="ahs:AHALO_1861"/>
<dbReference type="RefSeq" id="WP_101183870.1">
    <property type="nucleotide sequence ID" value="NZ_CP031218.1"/>
</dbReference>
<sequence>MFHEHRDIITKLKQENARFHKIFDRHNELDEEIIELEKNFAEQAEIEKKKKEKLKLKDEVYSLIMEYKNSQ</sequence>
<evidence type="ECO:0008006" key="4">
    <source>
        <dbReference type="Google" id="ProtNLM"/>
    </source>
</evidence>
<organism evidence="2 3">
    <name type="scientific">Malaciobacter halophilus</name>
    <dbReference type="NCBI Taxonomy" id="197482"/>
    <lineage>
        <taxon>Bacteria</taxon>
        <taxon>Pseudomonadati</taxon>
        <taxon>Campylobacterota</taxon>
        <taxon>Epsilonproteobacteria</taxon>
        <taxon>Campylobacterales</taxon>
        <taxon>Arcobacteraceae</taxon>
        <taxon>Malaciobacter</taxon>
    </lineage>
</organism>
<dbReference type="Pfam" id="PF04325">
    <property type="entry name" value="DUF465"/>
    <property type="match status" value="1"/>
</dbReference>
<dbReference type="InterPro" id="IPR038444">
    <property type="entry name" value="DUF465_sf"/>
</dbReference>
<dbReference type="Gene3D" id="6.10.280.50">
    <property type="match status" value="1"/>
</dbReference>
<reference evidence="2 3" key="1">
    <citation type="submission" date="2017-09" db="EMBL/GenBank/DDBJ databases">
        <title>Genomics of the genus Arcobacter.</title>
        <authorList>
            <person name="Perez-Cataluna A."/>
            <person name="Figueras M.J."/>
            <person name="Salas-Masso N."/>
        </authorList>
    </citation>
    <scope>NUCLEOTIDE SEQUENCE [LARGE SCALE GENOMIC DNA]</scope>
    <source>
        <strain evidence="2 3">DSM 18005</strain>
    </source>
</reference>
<evidence type="ECO:0000256" key="1">
    <source>
        <dbReference type="SAM" id="Coils"/>
    </source>
</evidence>
<proteinExistence type="predicted"/>
<evidence type="ECO:0000313" key="2">
    <source>
        <dbReference type="EMBL" id="PKI81563.1"/>
    </source>
</evidence>
<keyword evidence="3" id="KW-1185">Reference proteome</keyword>
<comment type="caution">
    <text evidence="2">The sequence shown here is derived from an EMBL/GenBank/DDBJ whole genome shotgun (WGS) entry which is preliminary data.</text>
</comment>
<dbReference type="AlphaFoldDB" id="A0A2N1J4T2"/>
<dbReference type="InterPro" id="IPR007420">
    <property type="entry name" value="DUF465"/>
</dbReference>
<accession>A0A2N1J4T2</accession>
<protein>
    <recommendedName>
        <fullName evidence="4">DUF465 domain-containing protein</fullName>
    </recommendedName>
</protein>
<dbReference type="EMBL" id="NXIF01000013">
    <property type="protein sequence ID" value="PKI81563.1"/>
    <property type="molecule type" value="Genomic_DNA"/>
</dbReference>
<evidence type="ECO:0000313" key="3">
    <source>
        <dbReference type="Proteomes" id="UP000233248"/>
    </source>
</evidence>
<keyword evidence="1" id="KW-0175">Coiled coil</keyword>
<dbReference type="Proteomes" id="UP000233248">
    <property type="component" value="Unassembled WGS sequence"/>
</dbReference>
<gene>
    <name evidence="2" type="ORF">CP960_03655</name>
</gene>
<name>A0A2N1J4T2_9BACT</name>